<dbReference type="InParanoid" id="F4P0I5"/>
<keyword evidence="8" id="KW-0679">Respiratory chain</keyword>
<evidence type="ECO:0000256" key="11">
    <source>
        <dbReference type="ARBA" id="ARBA00023128"/>
    </source>
</evidence>
<dbReference type="GO" id="GO:0005758">
    <property type="term" value="C:mitochondrial intermembrane space"/>
    <property type="evidence" value="ECO:0007669"/>
    <property type="project" value="UniProtKB-SubCell"/>
</dbReference>
<keyword evidence="10" id="KW-0249">Electron transport</keyword>
<evidence type="ECO:0000256" key="9">
    <source>
        <dbReference type="ARBA" id="ARBA00022792"/>
    </source>
</evidence>
<keyword evidence="7" id="KW-0813">Transport</keyword>
<evidence type="ECO:0000256" key="12">
    <source>
        <dbReference type="ARBA" id="ARBA00023136"/>
    </source>
</evidence>
<dbReference type="Proteomes" id="UP000007241">
    <property type="component" value="Unassembled WGS sequence"/>
</dbReference>
<evidence type="ECO:0000313" key="18">
    <source>
        <dbReference type="Proteomes" id="UP000007241"/>
    </source>
</evidence>
<feature type="disulfide bond" evidence="16">
    <location>
        <begin position="14"/>
        <end position="44"/>
    </location>
</feature>
<evidence type="ECO:0000256" key="14">
    <source>
        <dbReference type="ARBA" id="ARBA00031222"/>
    </source>
</evidence>
<evidence type="ECO:0000256" key="13">
    <source>
        <dbReference type="ARBA" id="ARBA00023157"/>
    </source>
</evidence>
<name>F4P0I5_BATDJ</name>
<comment type="subunit">
    <text evidence="5">Mammalian complex I is composed of 45 different subunits. This is a component of the iron-sulfur (IP) fragment of the enzyme.</text>
</comment>
<feature type="disulfide bond" evidence="16">
    <location>
        <begin position="24"/>
        <end position="34"/>
    </location>
</feature>
<keyword evidence="13 16" id="KW-1015">Disulfide bond</keyword>
<dbReference type="GeneID" id="18241672"/>
<keyword evidence="9" id="KW-0999">Mitochondrion inner membrane</keyword>
<proteinExistence type="inferred from homology"/>
<keyword evidence="12" id="KW-0472">Membrane</keyword>
<dbReference type="EMBL" id="GL882882">
    <property type="protein sequence ID" value="EGF81290.1"/>
    <property type="molecule type" value="Genomic_DNA"/>
</dbReference>
<dbReference type="CDD" id="cd24141">
    <property type="entry name" value="NDUFS5-like"/>
    <property type="match status" value="1"/>
</dbReference>
<dbReference type="InterPro" id="IPR019342">
    <property type="entry name" value="NADH_UbQ_OxRdtase_FeS-su5"/>
</dbReference>
<accession>F4P0I5</accession>
<evidence type="ECO:0000256" key="1">
    <source>
        <dbReference type="ARBA" id="ARBA00003195"/>
    </source>
</evidence>
<gene>
    <name evidence="17" type="ORF">BATDEDRAFT_7646</name>
</gene>
<evidence type="ECO:0000256" key="3">
    <source>
        <dbReference type="ARBA" id="ARBA00004637"/>
    </source>
</evidence>
<comment type="function">
    <text evidence="1">Accessory subunit of the mitochondrial membrane respiratory chain NADH dehydrogenase (Complex I), that is believed not to be involved in catalysis. Complex I functions in the transfer of electrons from NADH to the respiratory chain. The immediate electron acceptor for the enzyme is believed to be ubiquinone.</text>
</comment>
<evidence type="ECO:0000313" key="17">
    <source>
        <dbReference type="EMBL" id="EGF81290.1"/>
    </source>
</evidence>
<dbReference type="PROSITE" id="PS51808">
    <property type="entry name" value="CHCH"/>
    <property type="match status" value="1"/>
</dbReference>
<keyword evidence="18" id="KW-1185">Reference proteome</keyword>
<evidence type="ECO:0000256" key="8">
    <source>
        <dbReference type="ARBA" id="ARBA00022660"/>
    </source>
</evidence>
<evidence type="ECO:0000256" key="16">
    <source>
        <dbReference type="PIRSR" id="PIRSR619342-50"/>
    </source>
</evidence>
<dbReference type="GO" id="GO:0005743">
    <property type="term" value="C:mitochondrial inner membrane"/>
    <property type="evidence" value="ECO:0007669"/>
    <property type="project" value="UniProtKB-SubCell"/>
</dbReference>
<evidence type="ECO:0000256" key="4">
    <source>
        <dbReference type="ARBA" id="ARBA00007372"/>
    </source>
</evidence>
<dbReference type="HOGENOM" id="CLU_162182_3_0_1"/>
<organism evidence="17 18">
    <name type="scientific">Batrachochytrium dendrobatidis (strain JAM81 / FGSC 10211)</name>
    <name type="common">Frog chytrid fungus</name>
    <dbReference type="NCBI Taxonomy" id="684364"/>
    <lineage>
        <taxon>Eukaryota</taxon>
        <taxon>Fungi</taxon>
        <taxon>Fungi incertae sedis</taxon>
        <taxon>Chytridiomycota</taxon>
        <taxon>Chytridiomycota incertae sedis</taxon>
        <taxon>Chytridiomycetes</taxon>
        <taxon>Rhizophydiales</taxon>
        <taxon>Rhizophydiales incertae sedis</taxon>
        <taxon>Batrachochytrium</taxon>
    </lineage>
</organism>
<comment type="similarity">
    <text evidence="4">Belongs to the complex I NDUFS5 subunit family.</text>
</comment>
<evidence type="ECO:0000256" key="2">
    <source>
        <dbReference type="ARBA" id="ARBA00004569"/>
    </source>
</evidence>
<dbReference type="PANTHER" id="PTHR15224">
    <property type="entry name" value="NADH DEHYDROGENASE [UBIQUINONE] IRON-SULFUR PROTEIN 5"/>
    <property type="match status" value="1"/>
</dbReference>
<dbReference type="STRING" id="684364.F4P0I5"/>
<sequence>MSSGFGIAGGRGRCFNFWQEFTRCHVQAESTKECVQLFEDYQECLYHRKE</sequence>
<evidence type="ECO:0000256" key="15">
    <source>
        <dbReference type="ARBA" id="ARBA00032739"/>
    </source>
</evidence>
<reference evidence="17 18" key="1">
    <citation type="submission" date="2009-12" db="EMBL/GenBank/DDBJ databases">
        <title>The draft genome of Batrachochytrium dendrobatidis.</title>
        <authorList>
            <consortium name="US DOE Joint Genome Institute (JGI-PGF)"/>
            <person name="Kuo A."/>
            <person name="Salamov A."/>
            <person name="Schmutz J."/>
            <person name="Lucas S."/>
            <person name="Pitluck S."/>
            <person name="Rosenblum E."/>
            <person name="Stajich J."/>
            <person name="Eisen M."/>
            <person name="Grigoriev I.V."/>
        </authorList>
    </citation>
    <scope>NUCLEOTIDE SEQUENCE [LARGE SCALE GENOMIC DNA]</scope>
    <source>
        <strain evidence="18">JAM81 / FGSC 10211</strain>
    </source>
</reference>
<dbReference type="OrthoDB" id="9992197at2759"/>
<protein>
    <recommendedName>
        <fullName evidence="6">NADH dehydrogenase [ubiquinone] iron-sulfur protein 5</fullName>
    </recommendedName>
    <alternativeName>
        <fullName evidence="14">Complex I-15 kDa</fullName>
    </alternativeName>
    <alternativeName>
        <fullName evidence="15">NADH-ubiquinone oxidoreductase 15 kDa subunit</fullName>
    </alternativeName>
</protein>
<evidence type="ECO:0000256" key="7">
    <source>
        <dbReference type="ARBA" id="ARBA00022448"/>
    </source>
</evidence>
<comment type="subcellular location">
    <subcellularLocation>
        <location evidence="3">Mitochondrion inner membrane</location>
        <topology evidence="3">Peripheral membrane protein</topology>
    </subcellularLocation>
    <subcellularLocation>
        <location evidence="2">Mitochondrion intermembrane space</location>
    </subcellularLocation>
</comment>
<keyword evidence="11" id="KW-0496">Mitochondrion</keyword>
<dbReference type="AlphaFoldDB" id="F4P0I5"/>
<dbReference type="OMA" id="RDCAPFR"/>
<evidence type="ECO:0000256" key="10">
    <source>
        <dbReference type="ARBA" id="ARBA00022982"/>
    </source>
</evidence>
<evidence type="ECO:0000256" key="6">
    <source>
        <dbReference type="ARBA" id="ARBA00013482"/>
    </source>
</evidence>
<evidence type="ECO:0000256" key="5">
    <source>
        <dbReference type="ARBA" id="ARBA00011261"/>
    </source>
</evidence>
<dbReference type="PANTHER" id="PTHR15224:SF1">
    <property type="entry name" value="NADH DEHYDROGENASE [UBIQUINONE] IRON-SULFUR PROTEIN 5"/>
    <property type="match status" value="1"/>
</dbReference>
<feature type="non-terminal residue" evidence="17">
    <location>
        <position position="50"/>
    </location>
</feature>
<dbReference type="RefSeq" id="XP_006677714.1">
    <property type="nucleotide sequence ID" value="XM_006677651.1"/>
</dbReference>